<feature type="non-terminal residue" evidence="2">
    <location>
        <position position="1"/>
    </location>
</feature>
<dbReference type="InterPro" id="IPR036249">
    <property type="entry name" value="Thioredoxin-like_sf"/>
</dbReference>
<keyword evidence="2" id="KW-0413">Isomerase</keyword>
<protein>
    <submittedName>
        <fullName evidence="2">2-hydroxychromene-2-carboxylate isomerase</fullName>
    </submittedName>
</protein>
<name>A0A2N5X1S4_9GAMM</name>
<dbReference type="Proteomes" id="UP000235005">
    <property type="component" value="Unassembled WGS sequence"/>
</dbReference>
<dbReference type="EMBL" id="PKUS01000014">
    <property type="protein sequence ID" value="PLW68439.1"/>
    <property type="molecule type" value="Genomic_DNA"/>
</dbReference>
<dbReference type="AlphaFoldDB" id="A0A2N5X1S4"/>
<dbReference type="SUPFAM" id="SSF52833">
    <property type="entry name" value="Thioredoxin-like"/>
    <property type="match status" value="1"/>
</dbReference>
<dbReference type="Gene3D" id="3.40.30.10">
    <property type="entry name" value="Glutaredoxin"/>
    <property type="match status" value="1"/>
</dbReference>
<organism evidence="2 3">
    <name type="scientific">Pseudohalioglobus lutimaris</name>
    <dbReference type="NCBI Taxonomy" id="1737061"/>
    <lineage>
        <taxon>Bacteria</taxon>
        <taxon>Pseudomonadati</taxon>
        <taxon>Pseudomonadota</taxon>
        <taxon>Gammaproteobacteria</taxon>
        <taxon>Cellvibrionales</taxon>
        <taxon>Halieaceae</taxon>
        <taxon>Pseudohalioglobus</taxon>
    </lineage>
</organism>
<gene>
    <name evidence="2" type="ORF">C0039_12365</name>
</gene>
<reference evidence="2 3" key="1">
    <citation type="submission" date="2018-01" db="EMBL/GenBank/DDBJ databases">
        <title>The draft genome sequence of Halioglobus lutimaris HF004.</title>
        <authorList>
            <person name="Du Z.-J."/>
            <person name="Shi M.-J."/>
        </authorList>
    </citation>
    <scope>NUCLEOTIDE SEQUENCE [LARGE SCALE GENOMIC DNA]</scope>
    <source>
        <strain evidence="2 3">HF004</strain>
    </source>
</reference>
<dbReference type="Pfam" id="PF01323">
    <property type="entry name" value="DSBA"/>
    <property type="match status" value="1"/>
</dbReference>
<dbReference type="RefSeq" id="WP_207796436.1">
    <property type="nucleotide sequence ID" value="NZ_PKUS01000014.1"/>
</dbReference>
<feature type="domain" description="DSBA-like thioredoxin" evidence="1">
    <location>
        <begin position="31"/>
        <end position="222"/>
    </location>
</feature>
<dbReference type="GO" id="GO:0016853">
    <property type="term" value="F:isomerase activity"/>
    <property type="evidence" value="ECO:0007669"/>
    <property type="project" value="UniProtKB-KW"/>
</dbReference>
<dbReference type="GO" id="GO:0016491">
    <property type="term" value="F:oxidoreductase activity"/>
    <property type="evidence" value="ECO:0007669"/>
    <property type="project" value="InterPro"/>
</dbReference>
<keyword evidence="3" id="KW-1185">Reference proteome</keyword>
<sequence length="228" mass="25286">ELGADRQPGQPLLAPRPVFEAADARDNGSLTLEVYASLRSPYTAIAFDNAIALARDSGVTLSLRPVLPMVMRGAPMTREKGMYIFLDTAREARAAGVRFGKFYDPIGEPVRRCYSLYPWAVEQGRGVELMSSFLRHAFAEGVNTNSDAGLRKVVEAAGLNWAEAQQHLGKPGWEPLLEENRLAMYTAGLWGVPSFRLLDENGAEVLSLWGQDRLWRVAREIQRLRPAS</sequence>
<proteinExistence type="predicted"/>
<comment type="caution">
    <text evidence="2">The sequence shown here is derived from an EMBL/GenBank/DDBJ whole genome shotgun (WGS) entry which is preliminary data.</text>
</comment>
<accession>A0A2N5X1S4</accession>
<dbReference type="InterPro" id="IPR001853">
    <property type="entry name" value="DSBA-like_thioredoxin_dom"/>
</dbReference>
<evidence type="ECO:0000259" key="1">
    <source>
        <dbReference type="Pfam" id="PF01323"/>
    </source>
</evidence>
<evidence type="ECO:0000313" key="2">
    <source>
        <dbReference type="EMBL" id="PLW68439.1"/>
    </source>
</evidence>
<evidence type="ECO:0000313" key="3">
    <source>
        <dbReference type="Proteomes" id="UP000235005"/>
    </source>
</evidence>